<protein>
    <submittedName>
        <fullName evidence="4">RHS repeat-associated core domain-containing protein</fullName>
    </submittedName>
</protein>
<keyword evidence="1" id="KW-0677">Repeat</keyword>
<feature type="domain" description="Teneurin-like YD-shell" evidence="3">
    <location>
        <begin position="1645"/>
        <end position="1842"/>
    </location>
</feature>
<evidence type="ECO:0000256" key="1">
    <source>
        <dbReference type="ARBA" id="ARBA00022737"/>
    </source>
</evidence>
<reference evidence="4 5" key="1">
    <citation type="submission" date="2024-09" db="EMBL/GenBank/DDBJ databases">
        <title>The Natural Products Discovery Center: Release of the First 8490 Sequenced Strains for Exploring Actinobacteria Biosynthetic Diversity.</title>
        <authorList>
            <person name="Kalkreuter E."/>
            <person name="Kautsar S.A."/>
            <person name="Yang D."/>
            <person name="Bader C.D."/>
            <person name="Teijaro C.N."/>
            <person name="Fluegel L."/>
            <person name="Davis C.M."/>
            <person name="Simpson J.R."/>
            <person name="Lauterbach L."/>
            <person name="Steele A.D."/>
            <person name="Gui C."/>
            <person name="Meng S."/>
            <person name="Li G."/>
            <person name="Viehrig K."/>
            <person name="Ye F."/>
            <person name="Su P."/>
            <person name="Kiefer A.F."/>
            <person name="Nichols A."/>
            <person name="Cepeda A.J."/>
            <person name="Yan W."/>
            <person name="Fan B."/>
            <person name="Jiang Y."/>
            <person name="Adhikari A."/>
            <person name="Zheng C.-J."/>
            <person name="Schuster L."/>
            <person name="Cowan T.M."/>
            <person name="Smanski M.J."/>
            <person name="Chevrette M.G."/>
            <person name="De Carvalho L.P.S."/>
            <person name="Shen B."/>
        </authorList>
    </citation>
    <scope>NUCLEOTIDE SEQUENCE [LARGE SCALE GENOMIC DNA]</scope>
    <source>
        <strain evidence="4 5">NPDC059500</strain>
    </source>
</reference>
<dbReference type="Proteomes" id="UP001599756">
    <property type="component" value="Unassembled WGS sequence"/>
</dbReference>
<name>A0ABW6HFI2_9ACTN</name>
<feature type="region of interest" description="Disordered" evidence="2">
    <location>
        <begin position="1014"/>
        <end position="1065"/>
    </location>
</feature>
<dbReference type="PANTHER" id="PTHR32305">
    <property type="match status" value="1"/>
</dbReference>
<dbReference type="InterPro" id="IPR050708">
    <property type="entry name" value="T6SS_VgrG/RHS"/>
</dbReference>
<dbReference type="Pfam" id="PF25023">
    <property type="entry name" value="TEN_YD-shell"/>
    <property type="match status" value="1"/>
</dbReference>
<dbReference type="Gene3D" id="2.180.10.10">
    <property type="entry name" value="RHS repeat-associated core"/>
    <property type="match status" value="2"/>
</dbReference>
<keyword evidence="5" id="KW-1185">Reference proteome</keyword>
<proteinExistence type="predicted"/>
<dbReference type="PANTHER" id="PTHR32305:SF17">
    <property type="entry name" value="TRNA NUCLEASE WAPA"/>
    <property type="match status" value="1"/>
</dbReference>
<dbReference type="InterPro" id="IPR006530">
    <property type="entry name" value="YD"/>
</dbReference>
<sequence>MVGTLLLGASPAVAVGQGLPGLPKSEKPVPGTNGMRVKPRSLSKGPKAPVRPPAKGWPASARATIDVPAAPGKTGSASGIPVRLGAASAPGVRKAASGAPEKVEVQVLGRPQTERAGVDGLLFTLAQRPAQKDSPALTAKTPDAHAGRMSVSVDYSAFAEAFGGGYASRLRLVELPACALTTPTRAVCRTGKAVAATNDTERQTLTAKAVGLGSGQATVLAATAGSSGGKGDYKASPLSPSATWKTDLNTGDFTWSYGMQVPAAPGGLKPNVGLSYSSQAIDGRTGSTNNQGSWVGDGFDLSPGFIERRYKPCADDGVKNSDGNKPGDLCWAYDNAFLTFNGKGGELVPTGDDEFRLKQDDGTKIKRLKSSNRGNGDDDGEYWRLTSPDGTRYYFGYNRLPGWTDGKETTDSTWTVPVFGDDSGEPCHKDAFSDSWCQQAWRWNLDYVVDPHGNAMAYHYDKETNHYGRNLKPEDDTPYTRGGYLTRIDYGLKSSRMFGDKPLAQVVFTSIERCIPETGVTCASSTVDDKAFYWYDTPWDLNCKADTKCDNGRLSPSFWTRKRLSDVTTQVLKGDGTYGKVDSWHLEHRWGMADTDYQLLLDSIQHTGHSAAPAVTLPKTTLAYTQLANRLDKTGDGYAPFIKARLSTVADESGGQLDVNYSAAACSWDALPTPETNTTRCFPQYVGGDSSDDPDKQWFNKYVVTKVIGTDRTGGAPDQVTSYEYLGDAAWHFDDDDGLTKEKEKTWSQWRGYGHVRVQTGGEGGPGALKTQKDSYFLRGMDGDRKTASGGTKAVSVSLDTGEGDSITDHESAAGFEYRTLTFDKPGGKVLGKSVSRPWHYETAKKVRDWGTVTANLTGTSETKNWTSLDDGAGSKWRVTSTMTEHDTVAGRVTQVDDRGDTSTSADDRCTRTSYATNTADNILNLPQRVETVAKSCDAVVDRSKDVISDVRTAYDGKTYGDAPTKGDATASATLKSHDGTRATYLESGATFDAYGRVLTSTDLTATVTVDKDGAPARSARQDGRTTTTVYDPPTGWPTQKKVTTPPAVAGDASTAQTTTEDLEPLRGQAVKQTDTNGNATQFAYDALGRSAKVWLADRSTSQTPNFEFSYAIAEGKPVAVATKTLDNNGGQVTSYVLYDGYLRQRQTQSPGPDGGRVLTDTFYDERGQATKTFAGYYTTGRPSPELFEPDDALKVETQTRTTYDGLGRVTQTEQVAGNSGGGTVLATTKTIYGGDRTTVIPPVGGTAATTLTDARGNSTELRQHLTRSATSEYVATRYGYTPRGELETITDADGNVWKYRYDQMGRQIQVTDPDKGTSSNEYDDRGQLVSAKDARPKDKYPPLFYVYDNLGRKTELREGSATGSLRAKWVYDTVDGAKGQLAESTRYVGDQAYTSKVTAYDRLYRATRSALVIPSAEGKLAGTYQTATTYKPSGLVAGVSYSAAGSLPGGSFGYTYEDDTLRPIQVFGQGMTSSTSYSLTGKPLVQQMGLTSGGKKTQVTNSYEWGTQRLANTRVDREEQAGVDRSVSYRYDEVGNVLSMSDVSRTGTDNQCFTYDWAARLTEAWTQSTTDCASAPGSNVIGGPAPYWLSYGYDQLGNRKTETQHNTAGDASKDVKREYAYFGQGKPQAHALSAVTTTDSSGTKKASYGYDQTGNTTTRPGQSLTWDLEGHLAKVVESGQTTAEYLYDADGSRLISRTATETTLYLGHTEVTLSKGADKPKATRYIDLGGGQTAIRNDDGTFAFTVGDNQGTGQLAVQAADLSIAQRRTLPFGAARGSAPKSWPGTKGFVGGTDDSKSTGLTHLGAREYDPVTGRFLSVDPVLSRDQPQSLNGYAYANNSPGTSSDPTGLFCDGCSVNNPDTTWTSDNGPGCTTEGCYDHNGNKTSNWDGSTVGGGGNISTGNGQDSTGTPTCGLNPVASCWALPGPAVGPQPTDLPYIPPGVAAPGYAHARECSIDPTLVTCNPEDAIKGGGDDDLRTIGLKWATGLLDGATVYGEDSRVAQQVAMTDVTAAQRKEIARLWTQGHTEGALGSYSIGTKSTSGKLKQFLADQWSIVSGDHNAATAVLGSYTARYKILRANRAGIQARITIENNMTLSSFTHIATGYGTAADRFVQRYDNDGIVAFGNAAASHYMTISFRVVIPN</sequence>
<dbReference type="NCBIfam" id="TIGR01643">
    <property type="entry name" value="YD_repeat_2x"/>
    <property type="match status" value="2"/>
</dbReference>
<accession>A0ABW6HFI2</accession>
<gene>
    <name evidence="4" type="ORF">ACFW88_33590</name>
</gene>
<feature type="compositionally biased region" description="Basic and acidic residues" evidence="2">
    <location>
        <begin position="1014"/>
        <end position="1024"/>
    </location>
</feature>
<dbReference type="Pfam" id="PF05593">
    <property type="entry name" value="RHS_repeat"/>
    <property type="match status" value="1"/>
</dbReference>
<comment type="caution">
    <text evidence="4">The sequence shown here is derived from an EMBL/GenBank/DDBJ whole genome shotgun (WGS) entry which is preliminary data.</text>
</comment>
<evidence type="ECO:0000256" key="2">
    <source>
        <dbReference type="SAM" id="MobiDB-lite"/>
    </source>
</evidence>
<dbReference type="RefSeq" id="WP_381808189.1">
    <property type="nucleotide sequence ID" value="NZ_JBHYTS010000089.1"/>
</dbReference>
<dbReference type="InterPro" id="IPR031325">
    <property type="entry name" value="RHS_repeat"/>
</dbReference>
<feature type="region of interest" description="Disordered" evidence="2">
    <location>
        <begin position="17"/>
        <end position="59"/>
    </location>
</feature>
<dbReference type="InterPro" id="IPR022385">
    <property type="entry name" value="Rhs_assc_core"/>
</dbReference>
<dbReference type="NCBIfam" id="TIGR03696">
    <property type="entry name" value="Rhs_assc_core"/>
    <property type="match status" value="1"/>
</dbReference>
<feature type="region of interest" description="Disordered" evidence="2">
    <location>
        <begin position="1776"/>
        <end position="1797"/>
    </location>
</feature>
<evidence type="ECO:0000259" key="3">
    <source>
        <dbReference type="Pfam" id="PF25023"/>
    </source>
</evidence>
<dbReference type="EMBL" id="JBHYTS010000089">
    <property type="protein sequence ID" value="MFE1755415.1"/>
    <property type="molecule type" value="Genomic_DNA"/>
</dbReference>
<evidence type="ECO:0000313" key="4">
    <source>
        <dbReference type="EMBL" id="MFE1755415.1"/>
    </source>
</evidence>
<dbReference type="InterPro" id="IPR056823">
    <property type="entry name" value="TEN-like_YD-shell"/>
</dbReference>
<evidence type="ECO:0000313" key="5">
    <source>
        <dbReference type="Proteomes" id="UP001599756"/>
    </source>
</evidence>
<organism evidence="4 5">
    <name type="scientific">Streptomyces anandii</name>
    <dbReference type="NCBI Taxonomy" id="285454"/>
    <lineage>
        <taxon>Bacteria</taxon>
        <taxon>Bacillati</taxon>
        <taxon>Actinomycetota</taxon>
        <taxon>Actinomycetes</taxon>
        <taxon>Kitasatosporales</taxon>
        <taxon>Streptomycetaceae</taxon>
        <taxon>Streptomyces</taxon>
    </lineage>
</organism>